<accession>A0A812PK21</accession>
<dbReference type="OrthoDB" id="428808at2759"/>
<keyword evidence="2" id="KW-1185">Reference proteome</keyword>
<dbReference type="Proteomes" id="UP000604046">
    <property type="component" value="Unassembled WGS sequence"/>
</dbReference>
<dbReference type="AlphaFoldDB" id="A0A812PK21"/>
<protein>
    <submittedName>
        <fullName evidence="1">UPF1 protein</fullName>
    </submittedName>
</protein>
<evidence type="ECO:0000313" key="1">
    <source>
        <dbReference type="EMBL" id="CAE7337047.1"/>
    </source>
</evidence>
<sequence length="484" mass="55303">MVGLAQALRADGFAASEDEFLHEVSKLRSHNAEEKLHSLLSKHNLSLPIPIQKVVGKPCIEGFPRLRPLDVFKHMQEAGHLNKLLGGKTLASSRLLLLNFWENYRNVHPDFELFAPQHEEIPLEDCVPILAHIDGGRGYKKSEFMIFNWGPMLGTGCGKRCSKDPSVRSFRKKANKFHLALLGHSYTTHYLYAAMPSAWHKNNEDAFQSLLNVFAEDLRECFDEGIAYNGRVLRLVLLGLKGDLKMQARAGCLTRWFTTARKRPYNPAKTTKSNGMCCWLCPAGHPNVPFEEVHSKSPAWLRQMPLFQEPPWDEGKEGGMLPASLGYLNNPGKFYFADLFHIYLHGVGQDYCASALIYMLPFFFKGRDGNSVDKQLDMLNEVFTLWRKMHRVPMHLVAFTRDKLTYPDATKVYPSGTWSKAADTPRIVQFLLYMCELHPELCARDADKTLFYIRQAAESISDFMQRLYKADLWIDSWLLGKPRT</sequence>
<organism evidence="1 2">
    <name type="scientific">Symbiodinium natans</name>
    <dbReference type="NCBI Taxonomy" id="878477"/>
    <lineage>
        <taxon>Eukaryota</taxon>
        <taxon>Sar</taxon>
        <taxon>Alveolata</taxon>
        <taxon>Dinophyceae</taxon>
        <taxon>Suessiales</taxon>
        <taxon>Symbiodiniaceae</taxon>
        <taxon>Symbiodinium</taxon>
    </lineage>
</organism>
<comment type="caution">
    <text evidence="1">The sequence shown here is derived from an EMBL/GenBank/DDBJ whole genome shotgun (WGS) entry which is preliminary data.</text>
</comment>
<evidence type="ECO:0000313" key="2">
    <source>
        <dbReference type="Proteomes" id="UP000604046"/>
    </source>
</evidence>
<gene>
    <name evidence="1" type="primary">UPF1</name>
    <name evidence="1" type="ORF">SNAT2548_LOCUS17638</name>
</gene>
<dbReference type="EMBL" id="CAJNDS010002118">
    <property type="protein sequence ID" value="CAE7337047.1"/>
    <property type="molecule type" value="Genomic_DNA"/>
</dbReference>
<proteinExistence type="predicted"/>
<name>A0A812PK21_9DINO</name>
<reference evidence="1" key="1">
    <citation type="submission" date="2021-02" db="EMBL/GenBank/DDBJ databases">
        <authorList>
            <person name="Dougan E. K."/>
            <person name="Rhodes N."/>
            <person name="Thang M."/>
            <person name="Chan C."/>
        </authorList>
    </citation>
    <scope>NUCLEOTIDE SEQUENCE</scope>
</reference>